<dbReference type="Proteomes" id="UP000320876">
    <property type="component" value="Unassembled WGS sequence"/>
</dbReference>
<evidence type="ECO:0000313" key="1">
    <source>
        <dbReference type="EMBL" id="TQJ03207.1"/>
    </source>
</evidence>
<dbReference type="InterPro" id="IPR029058">
    <property type="entry name" value="AB_hydrolase_fold"/>
</dbReference>
<dbReference type="ESTHER" id="9pseu-a0a542djd2">
    <property type="family name" value="Dieckmann_Cyclase"/>
</dbReference>
<dbReference type="EMBL" id="VFML01000001">
    <property type="protein sequence ID" value="TQJ03207.1"/>
    <property type="molecule type" value="Genomic_DNA"/>
</dbReference>
<proteinExistence type="predicted"/>
<organism evidence="1 2">
    <name type="scientific">Amycolatopsis cihanbeyliensis</name>
    <dbReference type="NCBI Taxonomy" id="1128664"/>
    <lineage>
        <taxon>Bacteria</taxon>
        <taxon>Bacillati</taxon>
        <taxon>Actinomycetota</taxon>
        <taxon>Actinomycetes</taxon>
        <taxon>Pseudonocardiales</taxon>
        <taxon>Pseudonocardiaceae</taxon>
        <taxon>Amycolatopsis</taxon>
    </lineage>
</organism>
<evidence type="ECO:0008006" key="3">
    <source>
        <dbReference type="Google" id="ProtNLM"/>
    </source>
</evidence>
<accession>A0A542DJD2</accession>
<comment type="caution">
    <text evidence="1">The sequence shown here is derived from an EMBL/GenBank/DDBJ whole genome shotgun (WGS) entry which is preliminary data.</text>
</comment>
<keyword evidence="2" id="KW-1185">Reference proteome</keyword>
<dbReference type="AlphaFoldDB" id="A0A542DJD2"/>
<name>A0A542DJD2_AMYCI</name>
<dbReference type="RefSeq" id="WP_141998754.1">
    <property type="nucleotide sequence ID" value="NZ_VFML01000001.1"/>
</dbReference>
<dbReference type="SUPFAM" id="SSF53474">
    <property type="entry name" value="alpha/beta-Hydrolases"/>
    <property type="match status" value="1"/>
</dbReference>
<gene>
    <name evidence="1" type="ORF">FB471_2958</name>
</gene>
<protein>
    <recommendedName>
        <fullName evidence="3">Thioesterase domain-containing protein</fullName>
    </recommendedName>
</protein>
<reference evidence="1 2" key="1">
    <citation type="submission" date="2019-06" db="EMBL/GenBank/DDBJ databases">
        <title>Sequencing the genomes of 1000 actinobacteria strains.</title>
        <authorList>
            <person name="Klenk H.-P."/>
        </authorList>
    </citation>
    <scope>NUCLEOTIDE SEQUENCE [LARGE SCALE GENOMIC DNA]</scope>
    <source>
        <strain evidence="1 2">DSM 45679</strain>
    </source>
</reference>
<sequence>MGNPRSWQAVHEAEGPDLVLAADFPVTGRNEGGFAELVPGLGLDCPLWQTVPPTVAPDATTDVEEYLAPWVEEIRRTGRTVRAVLGYCAGSVFAGAVAERVAAHQDPPPRIVLFDPELVDVPTVHLQFGRVIGNMTAVLDAEELSTLEREAQRLAEAAANPAGFAAELFTMFRPIAAKAFERAGLDGGFAAELTDLVGSFMAYLGVAARLDPTPAWANATTITSASQGSGLNRLRAEGRAGDGFVAEEIRFEVEHRDLLRTGGTADAVAKLLEAR</sequence>
<evidence type="ECO:0000313" key="2">
    <source>
        <dbReference type="Proteomes" id="UP000320876"/>
    </source>
</evidence>
<dbReference type="Gene3D" id="3.40.50.1820">
    <property type="entry name" value="alpha/beta hydrolase"/>
    <property type="match status" value="1"/>
</dbReference>
<dbReference type="OrthoDB" id="3601157at2"/>